<accession>F7XKQ9</accession>
<dbReference type="OrthoDB" id="121884at2157"/>
<reference evidence="2" key="1">
    <citation type="submission" date="2010-07" db="EMBL/GenBank/DDBJ databases">
        <title>The complete genome of Methanosalsum zhilinae DSM 4017.</title>
        <authorList>
            <consortium name="US DOE Joint Genome Institute (JGI-PGF)"/>
            <person name="Lucas S."/>
            <person name="Copeland A."/>
            <person name="Lapidus A."/>
            <person name="Glavina del Rio T."/>
            <person name="Dalin E."/>
            <person name="Tice H."/>
            <person name="Bruce D."/>
            <person name="Goodwin L."/>
            <person name="Pitluck S."/>
            <person name="Kyrpides N."/>
            <person name="Mavromatis K."/>
            <person name="Ovchinnikova G."/>
            <person name="Daligault H."/>
            <person name="Detter J.C."/>
            <person name="Han C."/>
            <person name="Tapia R."/>
            <person name="Larimer F."/>
            <person name="Land M."/>
            <person name="Hauser L."/>
            <person name="Markowitz V."/>
            <person name="Cheng J.-F."/>
            <person name="Hugenholtz P."/>
            <person name="Woyke T."/>
            <person name="Wu D."/>
            <person name="Spring S."/>
            <person name="Schueler E."/>
            <person name="Brambilla E."/>
            <person name="Klenk H.-P."/>
            <person name="Eisen J.A."/>
        </authorList>
    </citation>
    <scope>NUCLEOTIDE SEQUENCE</scope>
    <source>
        <strain evidence="2">DSM 4017</strain>
    </source>
</reference>
<dbReference type="EMBL" id="CP002101">
    <property type="protein sequence ID" value="AEH61772.1"/>
    <property type="molecule type" value="Genomic_DNA"/>
</dbReference>
<dbReference type="RefSeq" id="WP_013899208.1">
    <property type="nucleotide sequence ID" value="NC_015676.1"/>
</dbReference>
<organism evidence="2 3">
    <name type="scientific">Methanosalsum zhilinae (strain DSM 4017 / NBRC 107636 / OCM 62 / WeN5)</name>
    <name type="common">Methanohalophilus zhilinae</name>
    <dbReference type="NCBI Taxonomy" id="679901"/>
    <lineage>
        <taxon>Archaea</taxon>
        <taxon>Methanobacteriati</taxon>
        <taxon>Methanobacteriota</taxon>
        <taxon>Stenosarchaea group</taxon>
        <taxon>Methanomicrobia</taxon>
        <taxon>Methanosarcinales</taxon>
        <taxon>Methanosarcinaceae</taxon>
        <taxon>Methanosalsum</taxon>
    </lineage>
</organism>
<keyword evidence="1" id="KW-1133">Transmembrane helix</keyword>
<evidence type="ECO:0000313" key="3">
    <source>
        <dbReference type="Proteomes" id="UP000006622"/>
    </source>
</evidence>
<gene>
    <name evidence="2" type="ordered locus">Mzhil_1937</name>
</gene>
<dbReference type="Proteomes" id="UP000006622">
    <property type="component" value="Chromosome"/>
</dbReference>
<dbReference type="AlphaFoldDB" id="F7XKQ9"/>
<feature type="transmembrane region" description="Helical" evidence="1">
    <location>
        <begin position="127"/>
        <end position="146"/>
    </location>
</feature>
<proteinExistence type="predicted"/>
<keyword evidence="1" id="KW-0472">Membrane</keyword>
<keyword evidence="3" id="KW-1185">Reference proteome</keyword>
<dbReference type="KEGG" id="mzh:Mzhil_1937"/>
<evidence type="ECO:0000313" key="2">
    <source>
        <dbReference type="EMBL" id="AEH61772.1"/>
    </source>
</evidence>
<dbReference type="HOGENOM" id="CLU_135435_0_0_2"/>
<dbReference type="STRING" id="679901.Mzhil_1937"/>
<evidence type="ECO:0000256" key="1">
    <source>
        <dbReference type="SAM" id="Phobius"/>
    </source>
</evidence>
<protein>
    <submittedName>
        <fullName evidence="2">Uncharacterized protein</fullName>
    </submittedName>
</protein>
<name>F7XKQ9_METZD</name>
<dbReference type="GeneID" id="10823581"/>
<sequence length="153" mass="17107" precursor="true">MKKLLIPLVLLCILSIFFTAPVSAHAVHMDVTQKVEIEVKGYFSEAERMSFGNIAIYTIDEDGSEELYIEDKLNEQGIYTFEPVEGYEEYRIKIYDDWGHQEEATINVEGGAGQLHSSGGFDTVTRIIAGLGYMLGLAGFGMLLSARKMKQQD</sequence>
<keyword evidence="1" id="KW-0812">Transmembrane</keyword>